<keyword evidence="5 10" id="KW-0812">Transmembrane</keyword>
<dbReference type="GO" id="GO:0006614">
    <property type="term" value="P:SRP-dependent cotranslational protein targeting to membrane"/>
    <property type="evidence" value="ECO:0007669"/>
    <property type="project" value="InterPro"/>
</dbReference>
<comment type="similarity">
    <text evidence="3">Belongs to the TRAP-gamma family.</text>
</comment>
<reference evidence="11 12" key="1">
    <citation type="submission" date="2015-01" db="EMBL/GenBank/DDBJ databases">
        <title>Evolution of Trichinella species and genotypes.</title>
        <authorList>
            <person name="Korhonen P.K."/>
            <person name="Edoardo P."/>
            <person name="Giuseppe L.R."/>
            <person name="Gasser R.B."/>
        </authorList>
    </citation>
    <scope>NUCLEOTIDE SEQUENCE [LARGE SCALE GENOMIC DNA]</scope>
    <source>
        <strain evidence="11">ISS588</strain>
    </source>
</reference>
<keyword evidence="8 10" id="KW-0472">Membrane</keyword>
<evidence type="ECO:0000256" key="9">
    <source>
        <dbReference type="ARBA" id="ARBA00030917"/>
    </source>
</evidence>
<organism evidence="11 12">
    <name type="scientific">Trichinella pseudospiralis</name>
    <name type="common">Parasitic roundworm</name>
    <dbReference type="NCBI Taxonomy" id="6337"/>
    <lineage>
        <taxon>Eukaryota</taxon>
        <taxon>Metazoa</taxon>
        <taxon>Ecdysozoa</taxon>
        <taxon>Nematoda</taxon>
        <taxon>Enoplea</taxon>
        <taxon>Dorylaimia</taxon>
        <taxon>Trichinellida</taxon>
        <taxon>Trichinellidae</taxon>
        <taxon>Trichinella</taxon>
    </lineage>
</organism>
<dbReference type="InterPro" id="IPR009779">
    <property type="entry name" value="SSR3"/>
</dbReference>
<accession>A0A0V1J108</accession>
<keyword evidence="6" id="KW-0256">Endoplasmic reticulum</keyword>
<dbReference type="AlphaFoldDB" id="A0A0V1J108"/>
<comment type="function">
    <text evidence="1">TRAP proteins are part of a complex whose function is to bind calcium to the ER membrane and thereby regulate the retention of ER resident proteins.</text>
</comment>
<comment type="subcellular location">
    <subcellularLocation>
        <location evidence="2">Endoplasmic reticulum membrane</location>
        <topology evidence="2">Multi-pass membrane protein</topology>
    </subcellularLocation>
</comment>
<protein>
    <recommendedName>
        <fullName evidence="4">Translocon-associated protein subunit gamma</fullName>
    </recommendedName>
    <alternativeName>
        <fullName evidence="9">Signal sequence receptor subunit gamma</fullName>
    </alternativeName>
</protein>
<name>A0A0V1J108_TRIPS</name>
<feature type="transmembrane region" description="Helical" evidence="10">
    <location>
        <begin position="165"/>
        <end position="184"/>
    </location>
</feature>
<keyword evidence="12" id="KW-1185">Reference proteome</keyword>
<evidence type="ECO:0000313" key="11">
    <source>
        <dbReference type="EMBL" id="KRZ28309.1"/>
    </source>
</evidence>
<dbReference type="PANTHER" id="PTHR13399">
    <property type="entry name" value="TRANSLOCON-ASSOCIATED PROTEIN TRAP , GAMMA SUBUNIT"/>
    <property type="match status" value="1"/>
</dbReference>
<comment type="caution">
    <text evidence="11">The sequence shown here is derived from an EMBL/GenBank/DDBJ whole genome shotgun (WGS) entry which is preliminary data.</text>
</comment>
<proteinExistence type="inferred from homology"/>
<dbReference type="PANTHER" id="PTHR13399:SF2">
    <property type="entry name" value="TRANSLOCON-ASSOCIATED PROTEIN SUBUNIT GAMMA"/>
    <property type="match status" value="1"/>
</dbReference>
<evidence type="ECO:0000313" key="12">
    <source>
        <dbReference type="Proteomes" id="UP000054805"/>
    </source>
</evidence>
<evidence type="ECO:0000256" key="6">
    <source>
        <dbReference type="ARBA" id="ARBA00022824"/>
    </source>
</evidence>
<evidence type="ECO:0000256" key="8">
    <source>
        <dbReference type="ARBA" id="ARBA00023136"/>
    </source>
</evidence>
<sequence>MLKPTRIMANKRLTKEEELLLQDFSRNVSTKSSALFYGNAFVVSVVPLWLFWRIHGQEVSASFLIWIFMTFVSTWLMAFAYRNVKFILKHQIAQKREDGVTREIMKQYSDDKKMNKKDRDERILWKKNEVADFEATMLSMFFNNALFTFVMIFVSFYLFGNTTGSWNYVLSIGAASGLAALFSTGTK</sequence>
<evidence type="ECO:0000256" key="4">
    <source>
        <dbReference type="ARBA" id="ARBA00022231"/>
    </source>
</evidence>
<feature type="transmembrane region" description="Helical" evidence="10">
    <location>
        <begin position="63"/>
        <end position="81"/>
    </location>
</feature>
<dbReference type="Pfam" id="PF07074">
    <property type="entry name" value="TRAP-gamma"/>
    <property type="match status" value="1"/>
</dbReference>
<evidence type="ECO:0000256" key="7">
    <source>
        <dbReference type="ARBA" id="ARBA00022989"/>
    </source>
</evidence>
<feature type="transmembrane region" description="Helical" evidence="10">
    <location>
        <begin position="34"/>
        <end position="51"/>
    </location>
</feature>
<dbReference type="SUPFAM" id="SSF103473">
    <property type="entry name" value="MFS general substrate transporter"/>
    <property type="match status" value="1"/>
</dbReference>
<evidence type="ECO:0000256" key="10">
    <source>
        <dbReference type="SAM" id="Phobius"/>
    </source>
</evidence>
<evidence type="ECO:0000256" key="5">
    <source>
        <dbReference type="ARBA" id="ARBA00022692"/>
    </source>
</evidence>
<evidence type="ECO:0000256" key="2">
    <source>
        <dbReference type="ARBA" id="ARBA00004477"/>
    </source>
</evidence>
<gene>
    <name evidence="11" type="primary">SSR3</name>
    <name evidence="11" type="ORF">T4B_4329</name>
</gene>
<dbReference type="EMBL" id="JYDS01000059">
    <property type="protein sequence ID" value="KRZ28309.1"/>
    <property type="molecule type" value="Genomic_DNA"/>
</dbReference>
<evidence type="ECO:0000256" key="3">
    <source>
        <dbReference type="ARBA" id="ARBA00007990"/>
    </source>
</evidence>
<keyword evidence="7 10" id="KW-1133">Transmembrane helix</keyword>
<dbReference type="Proteomes" id="UP000054805">
    <property type="component" value="Unassembled WGS sequence"/>
</dbReference>
<dbReference type="InterPro" id="IPR036259">
    <property type="entry name" value="MFS_trans_sf"/>
</dbReference>
<dbReference type="GO" id="GO:0005789">
    <property type="term" value="C:endoplasmic reticulum membrane"/>
    <property type="evidence" value="ECO:0007669"/>
    <property type="project" value="UniProtKB-SubCell"/>
</dbReference>
<evidence type="ECO:0000256" key="1">
    <source>
        <dbReference type="ARBA" id="ARBA00002838"/>
    </source>
</evidence>
<feature type="transmembrane region" description="Helical" evidence="10">
    <location>
        <begin position="141"/>
        <end position="159"/>
    </location>
</feature>